<evidence type="ECO:0000313" key="2">
    <source>
        <dbReference type="EMBL" id="KAJ8067535.1"/>
    </source>
</evidence>
<name>A0A9X0ARB8_9HELO</name>
<protein>
    <submittedName>
        <fullName evidence="2">Uncharacterized protein</fullName>
    </submittedName>
</protein>
<dbReference type="EMBL" id="JAPEIS010000004">
    <property type="protein sequence ID" value="KAJ8067535.1"/>
    <property type="molecule type" value="Genomic_DNA"/>
</dbReference>
<feature type="compositionally biased region" description="Low complexity" evidence="1">
    <location>
        <begin position="57"/>
        <end position="68"/>
    </location>
</feature>
<gene>
    <name evidence="2" type="ORF">OCU04_004876</name>
</gene>
<evidence type="ECO:0000313" key="3">
    <source>
        <dbReference type="Proteomes" id="UP001152300"/>
    </source>
</evidence>
<organism evidence="2 3">
    <name type="scientific">Sclerotinia nivalis</name>
    <dbReference type="NCBI Taxonomy" id="352851"/>
    <lineage>
        <taxon>Eukaryota</taxon>
        <taxon>Fungi</taxon>
        <taxon>Dikarya</taxon>
        <taxon>Ascomycota</taxon>
        <taxon>Pezizomycotina</taxon>
        <taxon>Leotiomycetes</taxon>
        <taxon>Helotiales</taxon>
        <taxon>Sclerotiniaceae</taxon>
        <taxon>Sclerotinia</taxon>
    </lineage>
</organism>
<accession>A0A9X0ARB8</accession>
<feature type="region of interest" description="Disordered" evidence="1">
    <location>
        <begin position="57"/>
        <end position="96"/>
    </location>
</feature>
<evidence type="ECO:0000256" key="1">
    <source>
        <dbReference type="SAM" id="MobiDB-lite"/>
    </source>
</evidence>
<keyword evidence="3" id="KW-1185">Reference proteome</keyword>
<dbReference type="Proteomes" id="UP001152300">
    <property type="component" value="Unassembled WGS sequence"/>
</dbReference>
<dbReference type="AlphaFoldDB" id="A0A9X0ARB8"/>
<comment type="caution">
    <text evidence="2">The sequence shown here is derived from an EMBL/GenBank/DDBJ whole genome shotgun (WGS) entry which is preliminary data.</text>
</comment>
<sequence length="158" mass="18023">MAYGARSTKKSKRPNFAAAQAAHLRALERQRRESAKGIITACKKAEEIFQAERKARIAAASSSSSIQEPRLSRKEARSVAAAAAKQQRRRERRAAEAEAEATELLANDAIRLARKMFALRLDSSREEDEDDEECYKMETWPEFKARVLSWHGLRRKYN</sequence>
<reference evidence="2" key="1">
    <citation type="submission" date="2022-11" db="EMBL/GenBank/DDBJ databases">
        <title>Genome Resource of Sclerotinia nivalis Strain SnTB1, a Plant Pathogen Isolated from American Ginseng.</title>
        <authorList>
            <person name="Fan S."/>
        </authorList>
    </citation>
    <scope>NUCLEOTIDE SEQUENCE</scope>
    <source>
        <strain evidence="2">SnTB1</strain>
    </source>
</reference>
<proteinExistence type="predicted"/>